<evidence type="ECO:0000256" key="2">
    <source>
        <dbReference type="ARBA" id="ARBA00001946"/>
    </source>
</evidence>
<comment type="caution">
    <text evidence="12">The sequence shown here is derived from an EMBL/GenBank/DDBJ whole genome shotgun (WGS) entry which is preliminary data.</text>
</comment>
<comment type="catalytic activity">
    <reaction evidence="1">
        <text>Endonucleolytic cleavage to 5'-phosphomonoester.</text>
        <dbReference type="EC" id="3.1.26.4"/>
    </reaction>
</comment>
<evidence type="ECO:0000259" key="11">
    <source>
        <dbReference type="PROSITE" id="PS50879"/>
    </source>
</evidence>
<organism evidence="12 13">
    <name type="scientific">Flavobacterium procerum</name>
    <dbReference type="NCBI Taxonomy" id="1455569"/>
    <lineage>
        <taxon>Bacteria</taxon>
        <taxon>Pseudomonadati</taxon>
        <taxon>Bacteroidota</taxon>
        <taxon>Flavobacteriia</taxon>
        <taxon>Flavobacteriales</taxon>
        <taxon>Flavobacteriaceae</taxon>
        <taxon>Flavobacterium</taxon>
    </lineage>
</organism>
<dbReference type="InterPro" id="IPR022892">
    <property type="entry name" value="RNaseHI"/>
</dbReference>
<dbReference type="CDD" id="cd09278">
    <property type="entry name" value="RNase_HI_prokaryote_like"/>
    <property type="match status" value="1"/>
</dbReference>
<keyword evidence="9 12" id="KW-0378">Hydrolase</keyword>
<evidence type="ECO:0000256" key="7">
    <source>
        <dbReference type="ARBA" id="ARBA00022723"/>
    </source>
</evidence>
<evidence type="ECO:0000256" key="8">
    <source>
        <dbReference type="ARBA" id="ARBA00022759"/>
    </source>
</evidence>
<dbReference type="EC" id="3.1.26.4" evidence="5"/>
<gene>
    <name evidence="12" type="primary">rnhA</name>
    <name evidence="12" type="ORF">ACFFLS_17000</name>
</gene>
<comment type="subunit">
    <text evidence="4">Monomer.</text>
</comment>
<dbReference type="InterPro" id="IPR002156">
    <property type="entry name" value="RNaseH_domain"/>
</dbReference>
<name>A0ABV6BUP3_9FLAO</name>
<dbReference type="InterPro" id="IPR036397">
    <property type="entry name" value="RNaseH_sf"/>
</dbReference>
<keyword evidence="13" id="KW-1185">Reference proteome</keyword>
<feature type="domain" description="RNase H type-1" evidence="11">
    <location>
        <begin position="1"/>
        <end position="141"/>
    </location>
</feature>
<dbReference type="NCBIfam" id="NF001236">
    <property type="entry name" value="PRK00203.1"/>
    <property type="match status" value="1"/>
</dbReference>
<keyword evidence="8" id="KW-0255">Endonuclease</keyword>
<dbReference type="Gene3D" id="3.30.420.10">
    <property type="entry name" value="Ribonuclease H-like superfamily/Ribonuclease H"/>
    <property type="match status" value="1"/>
</dbReference>
<dbReference type="InterPro" id="IPR012337">
    <property type="entry name" value="RNaseH-like_sf"/>
</dbReference>
<evidence type="ECO:0000256" key="4">
    <source>
        <dbReference type="ARBA" id="ARBA00011245"/>
    </source>
</evidence>
<evidence type="ECO:0000256" key="1">
    <source>
        <dbReference type="ARBA" id="ARBA00000077"/>
    </source>
</evidence>
<evidence type="ECO:0000313" key="12">
    <source>
        <dbReference type="EMBL" id="MFC0078748.1"/>
    </source>
</evidence>
<protein>
    <recommendedName>
        <fullName evidence="5">ribonuclease H</fullName>
        <ecNumber evidence="5">3.1.26.4</ecNumber>
    </recommendedName>
</protein>
<evidence type="ECO:0000256" key="5">
    <source>
        <dbReference type="ARBA" id="ARBA00012180"/>
    </source>
</evidence>
<dbReference type="PROSITE" id="PS50879">
    <property type="entry name" value="RNASE_H_1"/>
    <property type="match status" value="1"/>
</dbReference>
<dbReference type="RefSeq" id="WP_379684319.1">
    <property type="nucleotide sequence ID" value="NZ_JBHLYW010000010.1"/>
</dbReference>
<keyword evidence="6" id="KW-0540">Nuclease</keyword>
<dbReference type="GO" id="GO:0004523">
    <property type="term" value="F:RNA-DNA hybrid ribonuclease activity"/>
    <property type="evidence" value="ECO:0007669"/>
    <property type="project" value="UniProtKB-EC"/>
</dbReference>
<comment type="cofactor">
    <cofactor evidence="2">
        <name>Mg(2+)</name>
        <dbReference type="ChEBI" id="CHEBI:18420"/>
    </cofactor>
</comment>
<dbReference type="SUPFAM" id="SSF53098">
    <property type="entry name" value="Ribonuclease H-like"/>
    <property type="match status" value="1"/>
</dbReference>
<reference evidence="12 13" key="1">
    <citation type="submission" date="2024-09" db="EMBL/GenBank/DDBJ databases">
        <authorList>
            <person name="Sun Q."/>
            <person name="Mori K."/>
        </authorList>
    </citation>
    <scope>NUCLEOTIDE SEQUENCE [LARGE SCALE GENOMIC DNA]</scope>
    <source>
        <strain evidence="12 13">CGMCC 1.12926</strain>
    </source>
</reference>
<dbReference type="Proteomes" id="UP001589734">
    <property type="component" value="Unassembled WGS sequence"/>
</dbReference>
<evidence type="ECO:0000256" key="3">
    <source>
        <dbReference type="ARBA" id="ARBA00005300"/>
    </source>
</evidence>
<dbReference type="PANTHER" id="PTHR10642">
    <property type="entry name" value="RIBONUCLEASE H1"/>
    <property type="match status" value="1"/>
</dbReference>
<evidence type="ECO:0000256" key="6">
    <source>
        <dbReference type="ARBA" id="ARBA00022722"/>
    </source>
</evidence>
<dbReference type="EMBL" id="JBHLYW010000010">
    <property type="protein sequence ID" value="MFC0078748.1"/>
    <property type="molecule type" value="Genomic_DNA"/>
</dbReference>
<dbReference type="InterPro" id="IPR050092">
    <property type="entry name" value="RNase_H"/>
</dbReference>
<dbReference type="Pfam" id="PF00075">
    <property type="entry name" value="RNase_H"/>
    <property type="match status" value="1"/>
</dbReference>
<evidence type="ECO:0000256" key="10">
    <source>
        <dbReference type="ARBA" id="ARBA00022842"/>
    </source>
</evidence>
<sequence length="158" mass="18269">MDHEVHIYTDGAAKGNPGNGGYGVVMELVGTPYKKEFYEGFRLTTNNRMELLAVIVGLEKLKNPNMKVLVISDSKYVVDSVEKKWVFGWEKKSYKDKKNPDLWKRFLIAYRKHQVNFKWVKGHNNHPQNERCDQLAVMASVQPKLSVDVYYETIGSKE</sequence>
<comment type="similarity">
    <text evidence="3">Belongs to the RNase H family.</text>
</comment>
<accession>A0ABV6BUP3</accession>
<keyword evidence="10" id="KW-0460">Magnesium</keyword>
<keyword evidence="7" id="KW-0479">Metal-binding</keyword>
<dbReference type="PANTHER" id="PTHR10642:SF26">
    <property type="entry name" value="RIBONUCLEASE H1"/>
    <property type="match status" value="1"/>
</dbReference>
<evidence type="ECO:0000313" key="13">
    <source>
        <dbReference type="Proteomes" id="UP001589734"/>
    </source>
</evidence>
<evidence type="ECO:0000256" key="9">
    <source>
        <dbReference type="ARBA" id="ARBA00022801"/>
    </source>
</evidence>
<proteinExistence type="inferred from homology"/>